<reference evidence="3" key="3">
    <citation type="submission" date="2025-09" db="UniProtKB">
        <authorList>
            <consortium name="Ensembl"/>
        </authorList>
    </citation>
    <scope>IDENTIFICATION</scope>
</reference>
<evidence type="ECO:0000259" key="2">
    <source>
        <dbReference type="Pfam" id="PF22009"/>
    </source>
</evidence>
<evidence type="ECO:0000313" key="4">
    <source>
        <dbReference type="Proteomes" id="UP000694400"/>
    </source>
</evidence>
<reference evidence="3" key="1">
    <citation type="submission" date="2019-08" db="EMBL/GenBank/DDBJ databases">
        <title>Three high-quality genomes provides insights into domestication of ducks.</title>
        <authorList>
            <person name="Hou Z.C."/>
            <person name="Zhu F."/>
            <person name="Yin Z.T."/>
            <person name="Zhang F."/>
        </authorList>
    </citation>
    <scope>NUCLEOTIDE SEQUENCE [LARGE SCALE GENOMIC DNA]</scope>
</reference>
<evidence type="ECO:0000256" key="1">
    <source>
        <dbReference type="SAM" id="SignalP"/>
    </source>
</evidence>
<dbReference type="GO" id="GO:0042007">
    <property type="term" value="F:interleukin-18 binding"/>
    <property type="evidence" value="ECO:0007669"/>
    <property type="project" value="InterPro"/>
</dbReference>
<dbReference type="Proteomes" id="UP000694400">
    <property type="component" value="Chromosome 1"/>
</dbReference>
<dbReference type="Pfam" id="PF22009">
    <property type="entry name" value="YLDV-IL18BP-like"/>
    <property type="match status" value="1"/>
</dbReference>
<name>A0A8B9R565_ANAPL</name>
<dbReference type="Ensembl" id="ENSAPLT00020007335.1">
    <property type="protein sequence ID" value="ENSAPLP00020006825.1"/>
    <property type="gene ID" value="ENSAPLG00020004986.1"/>
</dbReference>
<evidence type="ECO:0000313" key="3">
    <source>
        <dbReference type="Ensembl" id="ENSAPLP00020006825.1"/>
    </source>
</evidence>
<dbReference type="PANTHER" id="PTHR14292">
    <property type="entry name" value="INTERLEUKIN-18-BINDING PROTEIN"/>
    <property type="match status" value="1"/>
</dbReference>
<feature type="chain" id="PRO_5045472918" description="Interleukin-18-binding protein-like domain-containing protein" evidence="1">
    <location>
        <begin position="29"/>
        <end position="182"/>
    </location>
</feature>
<sequence>MSAAPPGLRAPLLLLPLLCWAVAPRSTGKWGCRAGGGQPGPGPASVRPPLPCPCPLPPVGPCPPSRCGVWGQLLSLTPLLSPMKISCEAVSSLPEVTLLYWLGNGSFIEKLHPDGAVHEGMLLEEPRGSGVVLRRDLLFSSFSARDLRTNFTCVVLSPVGLDTRELRWGPPQPAPTESRELG</sequence>
<proteinExistence type="predicted"/>
<keyword evidence="1" id="KW-0732">Signal</keyword>
<dbReference type="PANTHER" id="PTHR14292:SF2">
    <property type="entry name" value="INTERLEUKIN-18-BINDING PROTEIN"/>
    <property type="match status" value="1"/>
</dbReference>
<dbReference type="InterPro" id="IPR013783">
    <property type="entry name" value="Ig-like_fold"/>
</dbReference>
<dbReference type="InterPro" id="IPR055139">
    <property type="entry name" value="IL18BP-like_dom"/>
</dbReference>
<dbReference type="Gene3D" id="2.60.40.10">
    <property type="entry name" value="Immunoglobulins"/>
    <property type="match status" value="1"/>
</dbReference>
<accession>A0A8B9R565</accession>
<reference evidence="3" key="2">
    <citation type="submission" date="2025-08" db="UniProtKB">
        <authorList>
            <consortium name="Ensembl"/>
        </authorList>
    </citation>
    <scope>IDENTIFICATION</scope>
</reference>
<feature type="signal peptide" evidence="1">
    <location>
        <begin position="1"/>
        <end position="28"/>
    </location>
</feature>
<organism evidence="3 4">
    <name type="scientific">Anas platyrhynchos</name>
    <name type="common">Mallard</name>
    <name type="synonym">Anas boschas</name>
    <dbReference type="NCBI Taxonomy" id="8839"/>
    <lineage>
        <taxon>Eukaryota</taxon>
        <taxon>Metazoa</taxon>
        <taxon>Chordata</taxon>
        <taxon>Craniata</taxon>
        <taxon>Vertebrata</taxon>
        <taxon>Euteleostomi</taxon>
        <taxon>Archelosauria</taxon>
        <taxon>Archosauria</taxon>
        <taxon>Dinosauria</taxon>
        <taxon>Saurischia</taxon>
        <taxon>Theropoda</taxon>
        <taxon>Coelurosauria</taxon>
        <taxon>Aves</taxon>
        <taxon>Neognathae</taxon>
        <taxon>Galloanserae</taxon>
        <taxon>Anseriformes</taxon>
        <taxon>Anatidae</taxon>
        <taxon>Anatinae</taxon>
        <taxon>Anas</taxon>
    </lineage>
</organism>
<feature type="domain" description="Interleukin-18-binding protein-like" evidence="2">
    <location>
        <begin position="85"/>
        <end position="157"/>
    </location>
</feature>
<protein>
    <recommendedName>
        <fullName evidence="2">Interleukin-18-binding protein-like domain-containing protein</fullName>
    </recommendedName>
</protein>
<dbReference type="InterPro" id="IPR039681">
    <property type="entry name" value="IL18BP"/>
</dbReference>
<dbReference type="AlphaFoldDB" id="A0A8B9R565"/>